<feature type="transmembrane region" description="Helical" evidence="7">
    <location>
        <begin position="315"/>
        <end position="333"/>
    </location>
</feature>
<comment type="caution">
    <text evidence="9">The sequence shown here is derived from an EMBL/GenBank/DDBJ whole genome shotgun (WGS) entry which is preliminary data.</text>
</comment>
<feature type="transmembrane region" description="Helical" evidence="7">
    <location>
        <begin position="62"/>
        <end position="82"/>
    </location>
</feature>
<feature type="domain" description="Fatty acid hydroxylase" evidence="8">
    <location>
        <begin position="98"/>
        <end position="231"/>
    </location>
</feature>
<protein>
    <submittedName>
        <fullName evidence="9">Sterol desaturase family protein</fullName>
    </submittedName>
</protein>
<feature type="transmembrane region" description="Helical" evidence="7">
    <location>
        <begin position="154"/>
        <end position="181"/>
    </location>
</feature>
<keyword evidence="3 7" id="KW-1133">Transmembrane helix</keyword>
<dbReference type="PANTHER" id="PTHR21624">
    <property type="entry name" value="STEROL DESATURASE-RELATED PROTEIN"/>
    <property type="match status" value="1"/>
</dbReference>
<proteinExistence type="predicted"/>
<evidence type="ECO:0000256" key="7">
    <source>
        <dbReference type="SAM" id="Phobius"/>
    </source>
</evidence>
<keyword evidence="2 7" id="KW-0812">Transmembrane</keyword>
<evidence type="ECO:0000256" key="1">
    <source>
        <dbReference type="ARBA" id="ARBA00004127"/>
    </source>
</evidence>
<accession>A0ABV3ZKU8</accession>
<sequence length="426" mass="50248">MLFPYYIVASSFFRVNKFTLNILAFAVPLFIGLMLIEFLVATHKKLAYFNLHNTIANVSVGIAERLCDILVTAGFFFVYDYVQKHYGLLNIKPGLLLWILLLLCTDFLWYWYHRLAHEINVLWAVHVVHHQSEDFNYSVSARITVFQAFVRTGFWIILPLIGFPASMITTMLLIHGIYPFFIHTRLIGKLGILEYILVTPSHHRVHHASNDKYLDKNYGDVFIIWDKLFGTFQKEEEEPVYGLTKPLNTYSFLWQHFHFYIELWLGMKAQKGFVNKMKVLFGRPEHFDASLREEAEAIFHIKQNTEQITRPLNRYVIWQMIILLTSLFVFILFEQYFPISLKIFFTISVVLTLINCGAIMEQKHWIFHVELLRFTALLLIPLFYNHYYIDLVAMVLLTAVVVILPLKYYSSLESRYLQIVYKTVRP</sequence>
<feature type="transmembrane region" description="Helical" evidence="7">
    <location>
        <begin position="20"/>
        <end position="42"/>
    </location>
</feature>
<evidence type="ECO:0000256" key="2">
    <source>
        <dbReference type="ARBA" id="ARBA00022692"/>
    </source>
</evidence>
<dbReference type="InterPro" id="IPR051689">
    <property type="entry name" value="Sterol_desaturase/TMEM195"/>
</dbReference>
<organism evidence="9 10">
    <name type="scientific">Danxiaibacter flavus</name>
    <dbReference type="NCBI Taxonomy" id="3049108"/>
    <lineage>
        <taxon>Bacteria</taxon>
        <taxon>Pseudomonadati</taxon>
        <taxon>Bacteroidota</taxon>
        <taxon>Chitinophagia</taxon>
        <taxon>Chitinophagales</taxon>
        <taxon>Chitinophagaceae</taxon>
        <taxon>Danxiaibacter</taxon>
    </lineage>
</organism>
<feature type="transmembrane region" description="Helical" evidence="7">
    <location>
        <begin position="391"/>
        <end position="409"/>
    </location>
</feature>
<gene>
    <name evidence="9" type="ORF">QTN47_23570</name>
</gene>
<feature type="transmembrane region" description="Helical" evidence="7">
    <location>
        <begin position="339"/>
        <end position="358"/>
    </location>
</feature>
<keyword evidence="6 7" id="KW-0472">Membrane</keyword>
<dbReference type="EMBL" id="JAULBC010000009">
    <property type="protein sequence ID" value="MEX6690512.1"/>
    <property type="molecule type" value="Genomic_DNA"/>
</dbReference>
<dbReference type="PANTHER" id="PTHR21624:SF1">
    <property type="entry name" value="ALKYLGLYCEROL MONOOXYGENASE"/>
    <property type="match status" value="1"/>
</dbReference>
<dbReference type="Proteomes" id="UP001560573">
    <property type="component" value="Unassembled WGS sequence"/>
</dbReference>
<keyword evidence="5" id="KW-0443">Lipid metabolism</keyword>
<evidence type="ECO:0000256" key="3">
    <source>
        <dbReference type="ARBA" id="ARBA00022989"/>
    </source>
</evidence>
<feature type="transmembrane region" description="Helical" evidence="7">
    <location>
        <begin position="94"/>
        <end position="112"/>
    </location>
</feature>
<keyword evidence="10" id="KW-1185">Reference proteome</keyword>
<dbReference type="Pfam" id="PF04116">
    <property type="entry name" value="FA_hydroxylase"/>
    <property type="match status" value="1"/>
</dbReference>
<evidence type="ECO:0000313" key="9">
    <source>
        <dbReference type="EMBL" id="MEX6690512.1"/>
    </source>
</evidence>
<feature type="transmembrane region" description="Helical" evidence="7">
    <location>
        <begin position="365"/>
        <end position="385"/>
    </location>
</feature>
<reference evidence="9 10" key="1">
    <citation type="submission" date="2023-07" db="EMBL/GenBank/DDBJ databases">
        <authorList>
            <person name="Lian W.-H."/>
        </authorList>
    </citation>
    <scope>NUCLEOTIDE SEQUENCE [LARGE SCALE GENOMIC DNA]</scope>
    <source>
        <strain evidence="9 10">SYSU DXS3180</strain>
    </source>
</reference>
<keyword evidence="4" id="KW-0560">Oxidoreductase</keyword>
<dbReference type="InterPro" id="IPR006694">
    <property type="entry name" value="Fatty_acid_hydroxylase"/>
</dbReference>
<evidence type="ECO:0000313" key="10">
    <source>
        <dbReference type="Proteomes" id="UP001560573"/>
    </source>
</evidence>
<evidence type="ECO:0000256" key="6">
    <source>
        <dbReference type="ARBA" id="ARBA00023136"/>
    </source>
</evidence>
<evidence type="ECO:0000256" key="5">
    <source>
        <dbReference type="ARBA" id="ARBA00023098"/>
    </source>
</evidence>
<comment type="subcellular location">
    <subcellularLocation>
        <location evidence="1">Endomembrane system</location>
        <topology evidence="1">Multi-pass membrane protein</topology>
    </subcellularLocation>
</comment>
<evidence type="ECO:0000256" key="4">
    <source>
        <dbReference type="ARBA" id="ARBA00023002"/>
    </source>
</evidence>
<name>A0ABV3ZKU8_9BACT</name>
<evidence type="ECO:0000259" key="8">
    <source>
        <dbReference type="Pfam" id="PF04116"/>
    </source>
</evidence>